<dbReference type="AlphaFoldDB" id="A0AAV2FXR4"/>
<proteinExistence type="predicted"/>
<evidence type="ECO:0000256" key="1">
    <source>
        <dbReference type="SAM" id="MobiDB-lite"/>
    </source>
</evidence>
<dbReference type="Proteomes" id="UP001497516">
    <property type="component" value="Chromosome 7"/>
</dbReference>
<gene>
    <name evidence="2" type="ORF">LTRI10_LOCUS42346</name>
</gene>
<dbReference type="InterPro" id="IPR008507">
    <property type="entry name" value="DUF789"/>
</dbReference>
<reference evidence="2 3" key="1">
    <citation type="submission" date="2024-04" db="EMBL/GenBank/DDBJ databases">
        <authorList>
            <person name="Fracassetti M."/>
        </authorList>
    </citation>
    <scope>NUCLEOTIDE SEQUENCE [LARGE SCALE GENOMIC DNA]</scope>
</reference>
<accession>A0AAV2FXR4</accession>
<evidence type="ECO:0000313" key="3">
    <source>
        <dbReference type="Proteomes" id="UP001497516"/>
    </source>
</evidence>
<evidence type="ECO:0000313" key="2">
    <source>
        <dbReference type="EMBL" id="CAL1402338.1"/>
    </source>
</evidence>
<dbReference type="PANTHER" id="PTHR31343">
    <property type="entry name" value="T15D22.8"/>
    <property type="match status" value="1"/>
</dbReference>
<dbReference type="EMBL" id="OZ034820">
    <property type="protein sequence ID" value="CAL1402338.1"/>
    <property type="molecule type" value="Genomic_DNA"/>
</dbReference>
<feature type="region of interest" description="Disordered" evidence="1">
    <location>
        <begin position="107"/>
        <end position="140"/>
    </location>
</feature>
<sequence>MMPRPTIDGTAKTSNLIRFLQCVTPIPSCRFLAQDTSTIDLNNHWQPLPNKAMVEYFTLADLWACYDEFSAYGAGTEVSLEYDDNTTQYYIPYLSAIQLYTNKSISTSRKSPSEFENDSWDEDSRSEKLSGSLSGDSVKTCDSISNDNSNCENDESSLKSAKLGSLYFHYIEMCSPYSRVPLREKISELAKLYPGLMTLKNVDLSPASWMAVAWYPIYHIPSRRGEKDLDASFLTFHTLSSSFKDCGTGNENNMKSPELVKTVLGGVPLPPFGLATYKVQGDIWLAHKSDYEKAIYLQHAADSWLKQLNVYHHDFNFFTSRFPIPN</sequence>
<keyword evidence="3" id="KW-1185">Reference proteome</keyword>
<dbReference type="PANTHER" id="PTHR31343:SF29">
    <property type="entry name" value="DUF789 DOMAIN-CONTAINING PROTEIN"/>
    <property type="match status" value="1"/>
</dbReference>
<dbReference type="Pfam" id="PF05623">
    <property type="entry name" value="DUF789"/>
    <property type="match status" value="1"/>
</dbReference>
<organism evidence="2 3">
    <name type="scientific">Linum trigynum</name>
    <dbReference type="NCBI Taxonomy" id="586398"/>
    <lineage>
        <taxon>Eukaryota</taxon>
        <taxon>Viridiplantae</taxon>
        <taxon>Streptophyta</taxon>
        <taxon>Embryophyta</taxon>
        <taxon>Tracheophyta</taxon>
        <taxon>Spermatophyta</taxon>
        <taxon>Magnoliopsida</taxon>
        <taxon>eudicotyledons</taxon>
        <taxon>Gunneridae</taxon>
        <taxon>Pentapetalae</taxon>
        <taxon>rosids</taxon>
        <taxon>fabids</taxon>
        <taxon>Malpighiales</taxon>
        <taxon>Linaceae</taxon>
        <taxon>Linum</taxon>
    </lineage>
</organism>
<protein>
    <submittedName>
        <fullName evidence="2">Uncharacterized protein</fullName>
    </submittedName>
</protein>
<name>A0AAV2FXR4_9ROSI</name>